<dbReference type="GO" id="GO:0006367">
    <property type="term" value="P:transcription initiation at RNA polymerase II promoter"/>
    <property type="evidence" value="ECO:0007669"/>
    <property type="project" value="UniProtKB-UniRule"/>
</dbReference>
<comment type="subcellular location">
    <subcellularLocation>
        <location evidence="1">Nucleus</location>
    </subcellularLocation>
</comment>
<dbReference type="Gene3D" id="3.30.70.1220">
    <property type="entry name" value="TFB5-like"/>
    <property type="match status" value="1"/>
</dbReference>
<feature type="non-terminal residue" evidence="2">
    <location>
        <position position="1"/>
    </location>
</feature>
<comment type="subunit">
    <text evidence="1">Component of the 7-subunit TFIIH core complex.</text>
</comment>
<organism evidence="2 3">
    <name type="scientific">Perkinsus olseni</name>
    <name type="common">Perkinsus atlanticus</name>
    <dbReference type="NCBI Taxonomy" id="32597"/>
    <lineage>
        <taxon>Eukaryota</taxon>
        <taxon>Sar</taxon>
        <taxon>Alveolata</taxon>
        <taxon>Perkinsozoa</taxon>
        <taxon>Perkinsea</taxon>
        <taxon>Perkinsida</taxon>
        <taxon>Perkinsidae</taxon>
        <taxon>Perkinsus</taxon>
    </lineage>
</organism>
<dbReference type="Proteomes" id="UP000574390">
    <property type="component" value="Unassembled WGS sequence"/>
</dbReference>
<keyword evidence="1" id="KW-0539">Nucleus</keyword>
<proteinExistence type="inferred from homology"/>
<evidence type="ECO:0000313" key="3">
    <source>
        <dbReference type="Proteomes" id="UP000574390"/>
    </source>
</evidence>
<evidence type="ECO:0000313" key="2">
    <source>
        <dbReference type="EMBL" id="KAF4723060.1"/>
    </source>
</evidence>
<comment type="function">
    <text evidence="1">In NER, TFIIH acts by opening DNA around the lesion to allow the excision of the damaged oligonucleotide and its replacement by a new DNA fragment. In transcription, TFIIH has an essential role in transcription initiation. When the pre-initiation complex (PIC) has been established, TFIIH is required for promoter opening and promoter escape.</text>
</comment>
<accession>A0A7J6RTH7</accession>
<comment type="caution">
    <text evidence="2">The sequence shown here is derived from an EMBL/GenBank/DDBJ whole genome shotgun (WGS) entry which is preliminary data.</text>
</comment>
<dbReference type="InterPro" id="IPR009400">
    <property type="entry name" value="TFIIH_TTDA/Tfb5"/>
</dbReference>
<gene>
    <name evidence="2" type="ORF">FOZ62_025795</name>
</gene>
<keyword evidence="1" id="KW-0234">DNA repair</keyword>
<dbReference type="AlphaFoldDB" id="A0A7J6RTH7"/>
<dbReference type="SUPFAM" id="SSF142897">
    <property type="entry name" value="TFB5-like"/>
    <property type="match status" value="1"/>
</dbReference>
<comment type="similarity">
    <text evidence="1">Belongs to the TFB5 family.</text>
</comment>
<name>A0A7J6RTH7_PEROL</name>
<keyword evidence="1" id="KW-0804">Transcription</keyword>
<keyword evidence="1" id="KW-0805">Transcription regulation</keyword>
<dbReference type="SMART" id="SM01395">
    <property type="entry name" value="Tbf5"/>
    <property type="match status" value="1"/>
</dbReference>
<dbReference type="InterPro" id="IPR035935">
    <property type="entry name" value="TFB5-like_sf"/>
</dbReference>
<dbReference type="EMBL" id="JABANM010020303">
    <property type="protein sequence ID" value="KAF4723060.1"/>
    <property type="molecule type" value="Genomic_DNA"/>
</dbReference>
<reference evidence="2 3" key="1">
    <citation type="submission" date="2020-04" db="EMBL/GenBank/DDBJ databases">
        <title>Perkinsus olseni comparative genomics.</title>
        <authorList>
            <person name="Bogema D.R."/>
        </authorList>
    </citation>
    <scope>NUCLEOTIDE SEQUENCE [LARGE SCALE GENOMIC DNA]</scope>
    <source>
        <strain evidence="2">ATCC PRA-205</strain>
    </source>
</reference>
<protein>
    <recommendedName>
        <fullName evidence="1">General transcription and DNA repair factor IIH subunit TFB5</fullName>
    </recommendedName>
</protein>
<evidence type="ECO:0000256" key="1">
    <source>
        <dbReference type="RuleBase" id="RU368032"/>
    </source>
</evidence>
<dbReference type="Pfam" id="PF06331">
    <property type="entry name" value="Tfb5"/>
    <property type="match status" value="1"/>
</dbReference>
<dbReference type="GO" id="GO:0000439">
    <property type="term" value="C:transcription factor TFIIH core complex"/>
    <property type="evidence" value="ECO:0007669"/>
    <property type="project" value="UniProtKB-UniRule"/>
</dbReference>
<sequence length="118" mass="13048">ECLSLADRLHEEAGFRTAPQCRRPHPLQGLLWEGVVVKGDMAIIAICKHLNGMAGSKGGFILRELDDNTLFCKTSVQDWLRMDVSKELSKLLSLGEDSPADGRSPVVLRRVFTATERA</sequence>
<keyword evidence="1" id="KW-0227">DNA damage</keyword>
<dbReference type="GO" id="GO:0006289">
    <property type="term" value="P:nucleotide-excision repair"/>
    <property type="evidence" value="ECO:0007669"/>
    <property type="project" value="InterPro"/>
</dbReference>